<feature type="domain" description="Flavodoxin" evidence="1">
    <location>
        <begin position="5"/>
        <end position="131"/>
    </location>
</feature>
<name>A0A5K7ZKR8_9BACT</name>
<sequence>MEIGRWITERLPWNDVALFHVKEAPEPDGYNFIFLGGGVYNEQVDKVLVQYAETHLTALEKKKIALFAVCMDTRGVYMKGRFWGGWLYLSPLLEALENITPIYADILHGEINPKNLSEKDRALLMHFYTKILKRDVDDVPYRTLMNKAEVWEFVEKTMVRMKGRY</sequence>
<evidence type="ECO:0000259" key="1">
    <source>
        <dbReference type="Pfam" id="PF12724"/>
    </source>
</evidence>
<dbReference type="EMBL" id="AP021876">
    <property type="protein sequence ID" value="BBO81964.1"/>
    <property type="molecule type" value="Genomic_DNA"/>
</dbReference>
<dbReference type="Proteomes" id="UP000425960">
    <property type="component" value="Chromosome"/>
</dbReference>
<protein>
    <recommendedName>
        <fullName evidence="1">Flavodoxin domain-containing protein</fullName>
    </recommendedName>
</protein>
<accession>A0A5K7ZKR8</accession>
<evidence type="ECO:0000313" key="3">
    <source>
        <dbReference type="Proteomes" id="UP000425960"/>
    </source>
</evidence>
<proteinExistence type="predicted"/>
<reference evidence="2 3" key="1">
    <citation type="submission" date="2019-11" db="EMBL/GenBank/DDBJ databases">
        <title>Comparative genomics of hydrocarbon-degrading Desulfosarcina strains.</title>
        <authorList>
            <person name="Watanabe M."/>
            <person name="Kojima H."/>
            <person name="Fukui M."/>
        </authorList>
    </citation>
    <scope>NUCLEOTIDE SEQUENCE [LARGE SCALE GENOMIC DNA]</scope>
    <source>
        <strain evidence="2 3">28bB2T</strain>
    </source>
</reference>
<dbReference type="InterPro" id="IPR026816">
    <property type="entry name" value="Flavodoxin_dom"/>
</dbReference>
<evidence type="ECO:0000313" key="2">
    <source>
        <dbReference type="EMBL" id="BBO81964.1"/>
    </source>
</evidence>
<gene>
    <name evidence="2" type="ORF">DSCO28_25300</name>
</gene>
<dbReference type="AlphaFoldDB" id="A0A5K7ZKR8"/>
<organism evidence="2 3">
    <name type="scientific">Desulfosarcina ovata subsp. sediminis</name>
    <dbReference type="NCBI Taxonomy" id="885957"/>
    <lineage>
        <taxon>Bacteria</taxon>
        <taxon>Pseudomonadati</taxon>
        <taxon>Thermodesulfobacteriota</taxon>
        <taxon>Desulfobacteria</taxon>
        <taxon>Desulfobacterales</taxon>
        <taxon>Desulfosarcinaceae</taxon>
        <taxon>Desulfosarcina</taxon>
    </lineage>
</organism>
<dbReference type="Pfam" id="PF12724">
    <property type="entry name" value="Flavodoxin_5"/>
    <property type="match status" value="1"/>
</dbReference>
<dbReference type="KEGG" id="dov:DSCO28_25300"/>